<dbReference type="EMBL" id="JBHSRI010000025">
    <property type="protein sequence ID" value="MFC6040698.1"/>
    <property type="molecule type" value="Genomic_DNA"/>
</dbReference>
<protein>
    <submittedName>
        <fullName evidence="3">CPBP family intramembrane glutamic endopeptidase</fullName>
        <ecNumber evidence="3">3.4.-.-</ecNumber>
    </submittedName>
</protein>
<keyword evidence="1" id="KW-0472">Membrane</keyword>
<dbReference type="Proteomes" id="UP001596170">
    <property type="component" value="Unassembled WGS sequence"/>
</dbReference>
<dbReference type="Pfam" id="PF02517">
    <property type="entry name" value="Rce1-like"/>
    <property type="match status" value="1"/>
</dbReference>
<keyword evidence="4" id="KW-1185">Reference proteome</keyword>
<evidence type="ECO:0000259" key="2">
    <source>
        <dbReference type="Pfam" id="PF02517"/>
    </source>
</evidence>
<feature type="transmembrane region" description="Helical" evidence="1">
    <location>
        <begin position="153"/>
        <end position="170"/>
    </location>
</feature>
<sequence length="279" mass="32419">MFEEMKIRYFVGLFIIFTFGLNWVIPVFDIPTNIRSIIRDFLEIEVMAVVFFGYYFFKQKTSINYVVHDQDPKWRVTSLIGLVLIFNTFSITTYWFYLFIQDSIFKLDPFMVNSLNESNVFLIILMITSTVTSPIAEEFIFRGLLLNRLIKKTNKWGGILISSLLFAAVHLQAEKLIATFLFGIIASLIYLKTKNLFVPILIHILHNSLAFIQTLVFPAWLDFLFFSTYSTDIHTNVVVKSTFLVISFLLMIMVIVYLVKDLGSDKKKVEMLPQPEGLH</sequence>
<comment type="caution">
    <text evidence="3">The sequence shown here is derived from an EMBL/GenBank/DDBJ whole genome shotgun (WGS) entry which is preliminary data.</text>
</comment>
<reference evidence="4" key="1">
    <citation type="journal article" date="2019" name="Int. J. Syst. Evol. Microbiol.">
        <title>The Global Catalogue of Microorganisms (GCM) 10K type strain sequencing project: providing services to taxonomists for standard genome sequencing and annotation.</title>
        <authorList>
            <consortium name="The Broad Institute Genomics Platform"/>
            <consortium name="The Broad Institute Genome Sequencing Center for Infectious Disease"/>
            <person name="Wu L."/>
            <person name="Ma J."/>
        </authorList>
    </citation>
    <scope>NUCLEOTIDE SEQUENCE [LARGE SCALE GENOMIC DNA]</scope>
    <source>
        <strain evidence="4">CCUG 54527</strain>
    </source>
</reference>
<feature type="transmembrane region" description="Helical" evidence="1">
    <location>
        <begin position="78"/>
        <end position="100"/>
    </location>
</feature>
<feature type="transmembrane region" description="Helical" evidence="1">
    <location>
        <begin position="37"/>
        <end position="57"/>
    </location>
</feature>
<organism evidence="3 4">
    <name type="scientific">Paenisporosarcina macmurdoensis</name>
    <dbReference type="NCBI Taxonomy" id="212659"/>
    <lineage>
        <taxon>Bacteria</taxon>
        <taxon>Bacillati</taxon>
        <taxon>Bacillota</taxon>
        <taxon>Bacilli</taxon>
        <taxon>Bacillales</taxon>
        <taxon>Caryophanaceae</taxon>
        <taxon>Paenisporosarcina</taxon>
    </lineage>
</organism>
<feature type="transmembrane region" description="Helical" evidence="1">
    <location>
        <begin position="241"/>
        <end position="259"/>
    </location>
</feature>
<evidence type="ECO:0000256" key="1">
    <source>
        <dbReference type="SAM" id="Phobius"/>
    </source>
</evidence>
<dbReference type="EC" id="3.4.-.-" evidence="3"/>
<dbReference type="PANTHER" id="PTHR36435:SF1">
    <property type="entry name" value="CAAX AMINO TERMINAL PROTEASE FAMILY PROTEIN"/>
    <property type="match status" value="1"/>
</dbReference>
<accession>A0ABW1LC43</accession>
<feature type="domain" description="CAAX prenyl protease 2/Lysostaphin resistance protein A-like" evidence="2">
    <location>
        <begin position="121"/>
        <end position="208"/>
    </location>
</feature>
<feature type="transmembrane region" description="Helical" evidence="1">
    <location>
        <begin position="176"/>
        <end position="193"/>
    </location>
</feature>
<evidence type="ECO:0000313" key="3">
    <source>
        <dbReference type="EMBL" id="MFC6040698.1"/>
    </source>
</evidence>
<evidence type="ECO:0000313" key="4">
    <source>
        <dbReference type="Proteomes" id="UP001596170"/>
    </source>
</evidence>
<gene>
    <name evidence="3" type="ORF">ACFPYN_14815</name>
</gene>
<dbReference type="InterPro" id="IPR052710">
    <property type="entry name" value="CAAX_protease"/>
</dbReference>
<dbReference type="InterPro" id="IPR003675">
    <property type="entry name" value="Rce1/LyrA-like_dom"/>
</dbReference>
<dbReference type="RefSeq" id="WP_377735238.1">
    <property type="nucleotide sequence ID" value="NZ_JBHSRI010000025.1"/>
</dbReference>
<feature type="transmembrane region" description="Helical" evidence="1">
    <location>
        <begin position="120"/>
        <end position="141"/>
    </location>
</feature>
<name>A0ABW1LC43_9BACL</name>
<keyword evidence="1" id="KW-1133">Transmembrane helix</keyword>
<feature type="transmembrane region" description="Helical" evidence="1">
    <location>
        <begin position="7"/>
        <end position="25"/>
    </location>
</feature>
<keyword evidence="3" id="KW-0378">Hydrolase</keyword>
<proteinExistence type="predicted"/>
<dbReference type="PANTHER" id="PTHR36435">
    <property type="entry name" value="SLR1288 PROTEIN"/>
    <property type="match status" value="1"/>
</dbReference>
<keyword evidence="1" id="KW-0812">Transmembrane</keyword>
<dbReference type="GO" id="GO:0016787">
    <property type="term" value="F:hydrolase activity"/>
    <property type="evidence" value="ECO:0007669"/>
    <property type="project" value="UniProtKB-KW"/>
</dbReference>
<feature type="transmembrane region" description="Helical" evidence="1">
    <location>
        <begin position="200"/>
        <end position="221"/>
    </location>
</feature>